<evidence type="ECO:0000256" key="5">
    <source>
        <dbReference type="ARBA" id="ARBA00022989"/>
    </source>
</evidence>
<evidence type="ECO:0000256" key="1">
    <source>
        <dbReference type="ARBA" id="ARBA00004651"/>
    </source>
</evidence>
<evidence type="ECO:0000313" key="8">
    <source>
        <dbReference type="EMBL" id="ANU77423.2"/>
    </source>
</evidence>
<dbReference type="CDD" id="cd13134">
    <property type="entry name" value="MATE_like_8"/>
    <property type="match status" value="1"/>
</dbReference>
<dbReference type="GO" id="GO:0005886">
    <property type="term" value="C:plasma membrane"/>
    <property type="evidence" value="ECO:0007669"/>
    <property type="project" value="UniProtKB-SubCell"/>
</dbReference>
<dbReference type="Proteomes" id="UP000092574">
    <property type="component" value="Chromosome"/>
</dbReference>
<evidence type="ECO:0000256" key="3">
    <source>
        <dbReference type="ARBA" id="ARBA00022475"/>
    </source>
</evidence>
<keyword evidence="4 7" id="KW-0812">Transmembrane</keyword>
<keyword evidence="3" id="KW-1003">Cell membrane</keyword>
<dbReference type="Pfam" id="PF01554">
    <property type="entry name" value="MatE"/>
    <property type="match status" value="2"/>
</dbReference>
<evidence type="ECO:0000313" key="9">
    <source>
        <dbReference type="Proteomes" id="UP000092574"/>
    </source>
</evidence>
<keyword evidence="2" id="KW-0813">Transport</keyword>
<evidence type="ECO:0000256" key="6">
    <source>
        <dbReference type="ARBA" id="ARBA00023136"/>
    </source>
</evidence>
<dbReference type="OrthoDB" id="9780160at2"/>
<dbReference type="GO" id="GO:0042910">
    <property type="term" value="F:xenobiotic transmembrane transporter activity"/>
    <property type="evidence" value="ECO:0007669"/>
    <property type="project" value="InterPro"/>
</dbReference>
<evidence type="ECO:0000256" key="2">
    <source>
        <dbReference type="ARBA" id="ARBA00022448"/>
    </source>
</evidence>
<feature type="transmembrane region" description="Helical" evidence="7">
    <location>
        <begin position="379"/>
        <end position="403"/>
    </location>
</feature>
<dbReference type="PANTHER" id="PTHR42925:SF2">
    <property type="entry name" value="NA+ DRIVEN MULTIDRUG EFFLUX PUMP"/>
    <property type="match status" value="1"/>
</dbReference>
<evidence type="ECO:0000256" key="7">
    <source>
        <dbReference type="SAM" id="Phobius"/>
    </source>
</evidence>
<dbReference type="STRING" id="1796616.A4V09_17735"/>
<gene>
    <name evidence="8" type="ORF">A4V09_17735</name>
</gene>
<keyword evidence="6 7" id="KW-0472">Membrane</keyword>
<dbReference type="PANTHER" id="PTHR42925">
    <property type="entry name" value="MULTIDRUG AND TOXIN EFFLUX PROTEIN MATE FAMILY"/>
    <property type="match status" value="1"/>
</dbReference>
<keyword evidence="9" id="KW-1185">Reference proteome</keyword>
<dbReference type="AlphaFoldDB" id="A0A1C7IEZ4"/>
<feature type="transmembrane region" description="Helical" evidence="7">
    <location>
        <begin position="114"/>
        <end position="135"/>
    </location>
</feature>
<reference evidence="8" key="1">
    <citation type="submission" date="2017-04" db="EMBL/GenBank/DDBJ databases">
        <title>Complete Genome Sequences of Twelve Strains of a Stable Defined Moderately Diverse Mouse Microbiota 2 (sDMDMm2).</title>
        <authorList>
            <person name="Uchimura Y."/>
            <person name="Wyss M."/>
            <person name="Brugiroux S."/>
            <person name="Limenitakis J.P."/>
            <person name="Stecher B."/>
            <person name="McCoy K.D."/>
            <person name="Macpherson A.J."/>
        </authorList>
    </citation>
    <scope>NUCLEOTIDE SEQUENCE</scope>
    <source>
        <strain evidence="8">YL58</strain>
    </source>
</reference>
<dbReference type="InterPro" id="IPR047135">
    <property type="entry name" value="YsiQ"/>
</dbReference>
<dbReference type="EMBL" id="CP015405">
    <property type="protein sequence ID" value="ANU77423.2"/>
    <property type="molecule type" value="Genomic_DNA"/>
</dbReference>
<name>A0A1C7IEZ4_9FIRM</name>
<dbReference type="InterPro" id="IPR048279">
    <property type="entry name" value="MdtK-like"/>
</dbReference>
<feature type="transmembrane region" description="Helical" evidence="7">
    <location>
        <begin position="187"/>
        <end position="210"/>
    </location>
</feature>
<dbReference type="KEGG" id="byl:A4V09_17735"/>
<evidence type="ECO:0000256" key="4">
    <source>
        <dbReference type="ARBA" id="ARBA00022692"/>
    </source>
</evidence>
<feature type="transmembrane region" description="Helical" evidence="7">
    <location>
        <begin position="410"/>
        <end position="433"/>
    </location>
</feature>
<feature type="transmembrane region" description="Helical" evidence="7">
    <location>
        <begin position="35"/>
        <end position="60"/>
    </location>
</feature>
<feature type="transmembrane region" description="Helical" evidence="7">
    <location>
        <begin position="155"/>
        <end position="175"/>
    </location>
</feature>
<proteinExistence type="predicted"/>
<comment type="subcellular location">
    <subcellularLocation>
        <location evidence="1">Cell membrane</location>
        <topology evidence="1">Multi-pass membrane protein</topology>
    </subcellularLocation>
</comment>
<feature type="transmembrane region" description="Helical" evidence="7">
    <location>
        <begin position="80"/>
        <end position="102"/>
    </location>
</feature>
<feature type="transmembrane region" description="Helical" evidence="7">
    <location>
        <begin position="298"/>
        <end position="321"/>
    </location>
</feature>
<dbReference type="GO" id="GO:0015297">
    <property type="term" value="F:antiporter activity"/>
    <property type="evidence" value="ECO:0007669"/>
    <property type="project" value="InterPro"/>
</dbReference>
<keyword evidence="5 7" id="KW-1133">Transmembrane helix</keyword>
<sequence>MFLKLFAIKVNIIISINVYLHKETTLKIKDDFLKALIFITFPIVLQSLLTTAVGSADVLMLSYVNQTSLSAVSLANQVQFVLNLVYVGLRTGTTAMTAQYWGKHDTASIRRLTLVVLRFSMGVSLLFFILAFFMPTQLMHIFTSDPDLIQTGAEYLRIIAFAYLFMGVSQIYLCILKSIQQVGRSAAIGSVTLAANVFLNAVFIFGLFGFPKLGVTGVAISTVISRAAELGLCALDAGLIKKIHLSRDDFHDAGSVLTKNFLRYSLPVTAEGFVWGGATAVLSAIMGHLGSDIVAANSVASVVQGLATVVCFGFAEGGAVLLGKELGQSNYRKAERDASKLIKAALISGLAGAVLMLLLKPLVTGIVRLSPQALTDLNNMYLLLALNAVLSSFTNTAICGIFCAGGDTKFGLYCDFFVMWCYSVLIGLFLGFVWKLPPVTVYIIMNLHELVKTPFVLKHYKGKKWLKNITI</sequence>
<dbReference type="NCBIfam" id="TIGR00797">
    <property type="entry name" value="matE"/>
    <property type="match status" value="1"/>
</dbReference>
<feature type="transmembrane region" description="Helical" evidence="7">
    <location>
        <begin position="341"/>
        <end position="359"/>
    </location>
</feature>
<accession>A0A1C7IEZ4</accession>
<dbReference type="PIRSF" id="PIRSF006603">
    <property type="entry name" value="DinF"/>
    <property type="match status" value="1"/>
</dbReference>
<evidence type="ECO:0008006" key="10">
    <source>
        <dbReference type="Google" id="ProtNLM"/>
    </source>
</evidence>
<protein>
    <recommendedName>
        <fullName evidence="10">MATE family efflux protein</fullName>
    </recommendedName>
</protein>
<dbReference type="InterPro" id="IPR002528">
    <property type="entry name" value="MATE_fam"/>
</dbReference>
<organism evidence="8 9">
    <name type="scientific">Blautia pseudococcoides</name>
    <dbReference type="NCBI Taxonomy" id="1796616"/>
    <lineage>
        <taxon>Bacteria</taxon>
        <taxon>Bacillati</taxon>
        <taxon>Bacillota</taxon>
        <taxon>Clostridia</taxon>
        <taxon>Lachnospirales</taxon>
        <taxon>Lachnospiraceae</taxon>
        <taxon>Blautia</taxon>
    </lineage>
</organism>